<evidence type="ECO:0000256" key="4">
    <source>
        <dbReference type="ARBA" id="ARBA00023002"/>
    </source>
</evidence>
<dbReference type="PANTHER" id="PTHR43775:SF29">
    <property type="entry name" value="ASPERFURANONE POLYKETIDE SYNTHASE AFOG-RELATED"/>
    <property type="match status" value="1"/>
</dbReference>
<gene>
    <name evidence="11" type="ORF">PG999_007362</name>
</gene>
<evidence type="ECO:0000256" key="3">
    <source>
        <dbReference type="ARBA" id="ARBA00022679"/>
    </source>
</evidence>
<dbReference type="SUPFAM" id="SSF55048">
    <property type="entry name" value="Probable ACP-binding domain of malonyl-CoA ACP transacylase"/>
    <property type="match status" value="1"/>
</dbReference>
<dbReference type="Pfam" id="PF00698">
    <property type="entry name" value="Acyl_transf_1"/>
    <property type="match status" value="1"/>
</dbReference>
<dbReference type="InterPro" id="IPR014031">
    <property type="entry name" value="Ketoacyl_synth_C"/>
</dbReference>
<dbReference type="Pfam" id="PF14765">
    <property type="entry name" value="PS-DH"/>
    <property type="match status" value="1"/>
</dbReference>
<dbReference type="SUPFAM" id="SSF51735">
    <property type="entry name" value="NAD(P)-binding Rossmann-fold domains"/>
    <property type="match status" value="1"/>
</dbReference>
<keyword evidence="12" id="KW-1185">Reference proteome</keyword>
<dbReference type="CDD" id="cd00833">
    <property type="entry name" value="PKS"/>
    <property type="match status" value="1"/>
</dbReference>
<dbReference type="GO" id="GO:0004315">
    <property type="term" value="F:3-oxoacyl-[acyl-carrier-protein] synthase activity"/>
    <property type="evidence" value="ECO:0007669"/>
    <property type="project" value="InterPro"/>
</dbReference>
<dbReference type="SMART" id="SM00826">
    <property type="entry name" value="PKS_DH"/>
    <property type="match status" value="1"/>
</dbReference>
<dbReference type="SUPFAM" id="SSF52151">
    <property type="entry name" value="FabD/lysophospholipase-like"/>
    <property type="match status" value="1"/>
</dbReference>
<dbReference type="Pfam" id="PF16197">
    <property type="entry name" value="KAsynt_C_assoc"/>
    <property type="match status" value="1"/>
</dbReference>
<dbReference type="GO" id="GO:0006633">
    <property type="term" value="P:fatty acid biosynthetic process"/>
    <property type="evidence" value="ECO:0007669"/>
    <property type="project" value="InterPro"/>
</dbReference>
<evidence type="ECO:0000313" key="11">
    <source>
        <dbReference type="EMBL" id="KAK8115293.1"/>
    </source>
</evidence>
<dbReference type="PROSITE" id="PS52019">
    <property type="entry name" value="PKS_MFAS_DH"/>
    <property type="match status" value="1"/>
</dbReference>
<dbReference type="SMART" id="SM00825">
    <property type="entry name" value="PKS_KS"/>
    <property type="match status" value="1"/>
</dbReference>
<dbReference type="SUPFAM" id="SSF53901">
    <property type="entry name" value="Thiolase-like"/>
    <property type="match status" value="1"/>
</dbReference>
<dbReference type="SMART" id="SM00822">
    <property type="entry name" value="PKS_KR"/>
    <property type="match status" value="1"/>
</dbReference>
<dbReference type="PROSITE" id="PS00012">
    <property type="entry name" value="PHOSPHOPANTETHEINE"/>
    <property type="match status" value="1"/>
</dbReference>
<dbReference type="InterPro" id="IPR032821">
    <property type="entry name" value="PKS_assoc"/>
</dbReference>
<dbReference type="GO" id="GO:0016491">
    <property type="term" value="F:oxidoreductase activity"/>
    <property type="evidence" value="ECO:0007669"/>
    <property type="project" value="UniProtKB-KW"/>
</dbReference>
<dbReference type="InterPro" id="IPR049552">
    <property type="entry name" value="PKS_DH_N"/>
</dbReference>
<dbReference type="GO" id="GO:0004312">
    <property type="term" value="F:fatty acid synthase activity"/>
    <property type="evidence" value="ECO:0007669"/>
    <property type="project" value="TreeGrafter"/>
</dbReference>
<dbReference type="InterPro" id="IPR050091">
    <property type="entry name" value="PKS_NRPS_Biosynth_Enz"/>
</dbReference>
<dbReference type="Gene3D" id="3.40.366.10">
    <property type="entry name" value="Malonyl-Coenzyme A Acyl Carrier Protein, domain 2"/>
    <property type="match status" value="2"/>
</dbReference>
<feature type="active site" description="Proton acceptor; for dehydratase activity" evidence="6">
    <location>
        <position position="942"/>
    </location>
</feature>
<dbReference type="PROSITE" id="PS52004">
    <property type="entry name" value="KS3_2"/>
    <property type="match status" value="1"/>
</dbReference>
<name>A0AAW0QY35_9PEZI</name>
<dbReference type="InterPro" id="IPR042104">
    <property type="entry name" value="PKS_dehydratase_sf"/>
</dbReference>
<keyword evidence="1" id="KW-0596">Phosphopantetheine</keyword>
<proteinExistence type="predicted"/>
<dbReference type="InterPro" id="IPR016036">
    <property type="entry name" value="Malonyl_transacylase_ACP-bd"/>
</dbReference>
<evidence type="ECO:0000313" key="12">
    <source>
        <dbReference type="Proteomes" id="UP001392437"/>
    </source>
</evidence>
<dbReference type="InterPro" id="IPR049551">
    <property type="entry name" value="PKS_DH_C"/>
</dbReference>
<dbReference type="InterPro" id="IPR036736">
    <property type="entry name" value="ACP-like_sf"/>
</dbReference>
<dbReference type="InterPro" id="IPR020807">
    <property type="entry name" value="PKS_DH"/>
</dbReference>
<feature type="domain" description="PKS/mFAS DH" evidence="10">
    <location>
        <begin position="910"/>
        <end position="1227"/>
    </location>
</feature>
<dbReference type="SUPFAM" id="SSF47336">
    <property type="entry name" value="ACP-like"/>
    <property type="match status" value="1"/>
</dbReference>
<evidence type="ECO:0000256" key="5">
    <source>
        <dbReference type="ARBA" id="ARBA00023268"/>
    </source>
</evidence>
<dbReference type="InterPro" id="IPR016035">
    <property type="entry name" value="Acyl_Trfase/lysoPLipase"/>
</dbReference>
<dbReference type="InterPro" id="IPR014043">
    <property type="entry name" value="Acyl_transferase_dom"/>
</dbReference>
<dbReference type="InterPro" id="IPR009081">
    <property type="entry name" value="PP-bd_ACP"/>
</dbReference>
<feature type="active site" description="Proton donor; for dehydratase activity" evidence="6">
    <location>
        <position position="1134"/>
    </location>
</feature>
<dbReference type="SMART" id="SM00827">
    <property type="entry name" value="PKS_AT"/>
    <property type="match status" value="1"/>
</dbReference>
<dbReference type="InterPro" id="IPR014030">
    <property type="entry name" value="Ketoacyl_synth_N"/>
</dbReference>
<keyword evidence="2" id="KW-0597">Phosphoprotein</keyword>
<dbReference type="Pfam" id="PF02801">
    <property type="entry name" value="Ketoacyl-synt_C"/>
    <property type="match status" value="1"/>
</dbReference>
<dbReference type="InterPro" id="IPR057326">
    <property type="entry name" value="KR_dom"/>
</dbReference>
<dbReference type="PROSITE" id="PS00606">
    <property type="entry name" value="KS3_1"/>
    <property type="match status" value="1"/>
</dbReference>
<dbReference type="Gene3D" id="3.40.50.720">
    <property type="entry name" value="NAD(P)-binding Rossmann-like Domain"/>
    <property type="match status" value="1"/>
</dbReference>
<dbReference type="InterPro" id="IPR036291">
    <property type="entry name" value="NAD(P)-bd_dom_sf"/>
</dbReference>
<protein>
    <submittedName>
        <fullName evidence="11">Polyketide synthase</fullName>
    </submittedName>
</protein>
<dbReference type="EMBL" id="JAQQWP010000006">
    <property type="protein sequence ID" value="KAK8115293.1"/>
    <property type="molecule type" value="Genomic_DNA"/>
</dbReference>
<dbReference type="Pfam" id="PF00109">
    <property type="entry name" value="ketoacyl-synt"/>
    <property type="match status" value="1"/>
</dbReference>
<dbReference type="GO" id="GO:0044550">
    <property type="term" value="P:secondary metabolite biosynthetic process"/>
    <property type="evidence" value="ECO:0007669"/>
    <property type="project" value="UniProtKB-ARBA"/>
</dbReference>
<dbReference type="Pfam" id="PF08659">
    <property type="entry name" value="KR"/>
    <property type="match status" value="1"/>
</dbReference>
<dbReference type="PANTHER" id="PTHR43775">
    <property type="entry name" value="FATTY ACID SYNTHASE"/>
    <property type="match status" value="1"/>
</dbReference>
<keyword evidence="5" id="KW-0511">Multifunctional enzyme</keyword>
<dbReference type="Gene3D" id="3.10.129.110">
    <property type="entry name" value="Polyketide synthase dehydratase"/>
    <property type="match status" value="1"/>
</dbReference>
<dbReference type="Pfam" id="PF21089">
    <property type="entry name" value="PKS_DH_N"/>
    <property type="match status" value="1"/>
</dbReference>
<evidence type="ECO:0000259" key="10">
    <source>
        <dbReference type="PROSITE" id="PS52019"/>
    </source>
</evidence>
<dbReference type="InterPro" id="IPR016039">
    <property type="entry name" value="Thiolase-like"/>
</dbReference>
<reference evidence="11 12" key="1">
    <citation type="submission" date="2023-01" db="EMBL/GenBank/DDBJ databases">
        <title>Analysis of 21 Apiospora genomes using comparative genomics revels a genus with tremendous synthesis potential of carbohydrate active enzymes and secondary metabolites.</title>
        <authorList>
            <person name="Sorensen T."/>
        </authorList>
    </citation>
    <scope>NUCLEOTIDE SEQUENCE [LARGE SCALE GENOMIC DNA]</scope>
    <source>
        <strain evidence="11 12">CBS 117206</strain>
    </source>
</reference>
<evidence type="ECO:0000256" key="2">
    <source>
        <dbReference type="ARBA" id="ARBA00022553"/>
    </source>
</evidence>
<dbReference type="Gene3D" id="3.30.70.3290">
    <property type="match status" value="1"/>
</dbReference>
<dbReference type="InterPro" id="IPR020841">
    <property type="entry name" value="PKS_Beta-ketoAc_synthase_dom"/>
</dbReference>
<organism evidence="11 12">
    <name type="scientific">Apiospora kogelbergensis</name>
    <dbReference type="NCBI Taxonomy" id="1337665"/>
    <lineage>
        <taxon>Eukaryota</taxon>
        <taxon>Fungi</taxon>
        <taxon>Dikarya</taxon>
        <taxon>Ascomycota</taxon>
        <taxon>Pezizomycotina</taxon>
        <taxon>Sordariomycetes</taxon>
        <taxon>Xylariomycetidae</taxon>
        <taxon>Amphisphaeriales</taxon>
        <taxon>Apiosporaceae</taxon>
        <taxon>Apiospora</taxon>
    </lineage>
</organism>
<dbReference type="PROSITE" id="PS50075">
    <property type="entry name" value="CARRIER"/>
    <property type="match status" value="1"/>
</dbReference>
<evidence type="ECO:0000256" key="7">
    <source>
        <dbReference type="SAM" id="MobiDB-lite"/>
    </source>
</evidence>
<dbReference type="InterPro" id="IPR013968">
    <property type="entry name" value="PKS_KR"/>
</dbReference>
<evidence type="ECO:0000256" key="1">
    <source>
        <dbReference type="ARBA" id="ARBA00022450"/>
    </source>
</evidence>
<dbReference type="Gene3D" id="3.40.47.10">
    <property type="match status" value="1"/>
</dbReference>
<dbReference type="InterPro" id="IPR018201">
    <property type="entry name" value="Ketoacyl_synth_AS"/>
</dbReference>
<feature type="region of interest" description="Disordered" evidence="7">
    <location>
        <begin position="2313"/>
        <end position="2335"/>
    </location>
</feature>
<dbReference type="InterPro" id="IPR049900">
    <property type="entry name" value="PKS_mFAS_DH"/>
</dbReference>
<keyword evidence="3" id="KW-0808">Transferase</keyword>
<keyword evidence="4" id="KW-0560">Oxidoreductase</keyword>
<feature type="region of interest" description="C-terminal hotdog fold" evidence="6">
    <location>
        <begin position="1069"/>
        <end position="1227"/>
    </location>
</feature>
<feature type="region of interest" description="N-terminal hotdog fold" evidence="6">
    <location>
        <begin position="910"/>
        <end position="1048"/>
    </location>
</feature>
<evidence type="ECO:0000259" key="8">
    <source>
        <dbReference type="PROSITE" id="PS50075"/>
    </source>
</evidence>
<accession>A0AAW0QY35</accession>
<feature type="domain" description="Carrier" evidence="8">
    <location>
        <begin position="2192"/>
        <end position="2268"/>
    </location>
</feature>
<evidence type="ECO:0000259" key="9">
    <source>
        <dbReference type="PROSITE" id="PS52004"/>
    </source>
</evidence>
<dbReference type="InterPro" id="IPR001227">
    <property type="entry name" value="Ac_transferase_dom_sf"/>
</dbReference>
<feature type="domain" description="Ketosynthase family 3 (KS3)" evidence="9">
    <location>
        <begin position="16"/>
        <end position="445"/>
    </location>
</feature>
<sequence length="2444" mass="262541">MSPRVVEAEASDGGPLEPIAICGMSCRLPGGVNSDSSFWQMLVEKRTGQTAKVPESRFNIDAHLHENLHRPGSFNVPGGYFLDGSPEDFDPTFFNITPVEAQWLDPQQRKMLEVTFECLTSAGLTLDAASGTNTAVFVGSFTSDYQQMSTREPDFRHNYAATGVDTGIISARIGNTFNLNGPSFTINTACSSSVYAMHNACHALRARDCDGAIVGGVNLIITVDQHMNTAKLGILSPTSTCHTFDAAADGYGRAEGAGAVYLKRLSDAIRCGDPIRGVIRSTAVNTNGKVPGMGITHPSVQGQERVVRMAYEKANLDPNLTAYAELHGTGTPVGDPIEVRAISNALNDTRSPKSPLIIGAVKPNIGHSEAASGIFAVMKAALMTEASLIPGVALLDKLNPEILEDEWNVRVNKNTSPWPSSSPIRRASVSSFGYGGTNGHVVVEAVESLYPGYRHAQSKRHAQYDHSTSRPVLLCLSAHDKITLGRVIADIGAVASDYYAIDLAHTLNLHRTTFAHRAFTVLREGQEIAAFDPAVLRSGAATAKKAPGVAFLFTGQGAQWIGMGRVAMSEYPVFADVICSLDRVLAKATPAPTFKLADLLLGDPAEIATCINDPVVVQPLCTAIQIALVDLFSQWNIEPVVSVGHSSGEIAAAYAAGLVSAPHAIIAAYCRGSAVQSHSGTGSMLAVGLGKEEIEPWLSADPYEVCIACVNSPQSVTLSGRSYESLLATSLEVLGEDDQQMLRQRSAMISSVTGEAVVGDALPDGYFSMNLRQRVCFDEAVQKLGASEEFSNVRIALEIGPHAALAGPFKQICKAAQLDRFTYVASMARDKNDADQLLSAAGSLFLANYPVSLEEVNAAAYDERERSAFRKPRTQYLLVDLPPYPWNYERSHWAEPRASAEQRSLTYPRHDLLGSRVSGLSSGNRAWRNVLRVRDVPWLRDHSLGGSSIFPAAGYLSMAIEAVRQVHETEEKVGDGLKRRFHGVTLRDIDIKTTLNIPDSEEEGIETLLTLCPAEAAGWYTFTIESCSGQDEWKSHCSGRVHAETGVTASTDVLSARQGRIPVVEKALSQCVPGHRWYSAFERVGFHYGPAFQQLQHARTERGTHQAAGAVTVRETSGLIQGESRALLHPATIDACLHLVIISVHAGKHREMPWGVVPTRIEEVTIALPDPNDIGDPAAAAGKAFAWTDAINGRRFNTHVQLMGKSNQMLLDIKNLTCVAYEAAVPVSANEAAPPMPFSTSVWKPDLCQAPGDRSVQLLSGKDTEISLTELVDLVCHRQPVANVLICGSSTAEAIESIIARLPSKAKITVGFSGELGPTLSEKCQGRVVLRPLESDPETWRLAFEKETFDILVAPNSAVITNKHYALQPIGTKPLTNGASHPPITLLSFQASKGSLEDLKKALESTGSVITQRELTDNASSPCEHVVIDDTDGQFYSCLNRKSFDALKALLMTGVRLLWLTKGVLQGHSLVGGMAGGFLRALCSEMAASRIVLLDYSEDESPEAVGRAIVELVAHADTRDSGRDTEFWLDKGVLHISRVLADDSLNRRLDEGARLSDVKLGPIHEGQVMKVHKINGEVGLELVNRIETALAPDEVELRVSTSQDPLAHSGGVLMVGTITKAGDDIPQTAIGKRAVGFVSGDLTTAVRTSMFATMDGSPWFNEVDLLETLDPLSKILDLSLNRTQLQSGCPLIALPGPPAAMSAIVGLSKAQGWNLSIVVRSTEKDHYQSQAAYSGIKLLVAEDIETIATHIEAANATNHPVHVFAQSFDDLSREVWRRMPVSGNFVVLHNESGPVVPDATPFARGASFVTVPANSTPSSSLLTRCMRHIEQNSEIVSKGVIASDLVAQAGSSDGGAKTGIINLRPSEAQFKIIPQRDFCRLSSDAAYLLVGCLGGLGRSLTKRMIELGARNFVFISRSGTDSSQAALVVEEILKTGASAQVFRADVSDEVAIREVVTQVAATHRIQGVVHAAMVLNDGMFERMDYDSFQKAVTPKAHGAVSLHKALQEIPDLDLDFFVLTSSISALLGNMGQSNYAAANSVLESLARYRTARGLPATALVLPMVLDVGVVAETDGLEEGLVRKGLYGIDEHEMLRGFETAMSHGRGARANATDSTVVMGMEAARLGAAIASTPAETLDLYWYRDARFCHVRAAIEAMEKERGGGNGGGGGGESFAEALRATLAEKGYKAAVQAIAAHIAKRVSIILMIPVDGIELDGPSIASYGLDSMIGAEMRTWLFKEFGLDYPFQQLLAPTLSFTKLATVVADKMERIQPLETSLPVRVLAHLLRLFALNGREDGDEGGDEALVHVRRERRGGREGGAGAAAEREVRRGGGGRRLRRDEVGGLLLLAREQGRDVVGAGEDVDLGGVPLALGVRLLLARLHPQVQVLVALEEFVAVVVLPRVDGSVRQRPGPERGHLVALNPLLVPELVHRDGELAAHGKRD</sequence>
<comment type="caution">
    <text evidence="11">The sequence shown here is derived from an EMBL/GenBank/DDBJ whole genome shotgun (WGS) entry which is preliminary data.</text>
</comment>
<dbReference type="InterPro" id="IPR006162">
    <property type="entry name" value="Ppantetheine_attach_site"/>
</dbReference>
<evidence type="ECO:0000256" key="6">
    <source>
        <dbReference type="PROSITE-ProRule" id="PRU01363"/>
    </source>
</evidence>
<dbReference type="Proteomes" id="UP001392437">
    <property type="component" value="Unassembled WGS sequence"/>
</dbReference>